<keyword evidence="3" id="KW-1185">Reference proteome</keyword>
<name>A0A1M6CV97_9FLAO</name>
<dbReference type="Proteomes" id="UP000184488">
    <property type="component" value="Unassembled WGS sequence"/>
</dbReference>
<proteinExistence type="predicted"/>
<accession>A0A1M6CV97</accession>
<dbReference type="STRING" id="415425.SAMN05444363_1116"/>
<evidence type="ECO:0000256" key="1">
    <source>
        <dbReference type="SAM" id="MobiDB-lite"/>
    </source>
</evidence>
<reference evidence="3" key="1">
    <citation type="submission" date="2016-11" db="EMBL/GenBank/DDBJ databases">
        <authorList>
            <person name="Varghese N."/>
            <person name="Submissions S."/>
        </authorList>
    </citation>
    <scope>NUCLEOTIDE SEQUENCE [LARGE SCALE GENOMIC DNA]</scope>
    <source>
        <strain evidence="3">DSM 18829</strain>
    </source>
</reference>
<gene>
    <name evidence="2" type="ORF">SAMN05444363_1116</name>
</gene>
<organism evidence="2 3">
    <name type="scientific">Flavobacterium terrae</name>
    <dbReference type="NCBI Taxonomy" id="415425"/>
    <lineage>
        <taxon>Bacteria</taxon>
        <taxon>Pseudomonadati</taxon>
        <taxon>Bacteroidota</taxon>
        <taxon>Flavobacteriia</taxon>
        <taxon>Flavobacteriales</taxon>
        <taxon>Flavobacteriaceae</taxon>
        <taxon>Flavobacterium</taxon>
    </lineage>
</organism>
<evidence type="ECO:0000313" key="3">
    <source>
        <dbReference type="Proteomes" id="UP000184488"/>
    </source>
</evidence>
<sequence length="66" mass="7330">MISTDYKSALSGKDKQGIPSITGISSRIIEKNGKKIFDSKGSVVIYKGGVEIKRMSLSNYKKKYKK</sequence>
<protein>
    <submittedName>
        <fullName evidence="2">Uncharacterized protein</fullName>
    </submittedName>
</protein>
<feature type="region of interest" description="Disordered" evidence="1">
    <location>
        <begin position="1"/>
        <end position="20"/>
    </location>
</feature>
<dbReference type="EMBL" id="FQZI01000002">
    <property type="protein sequence ID" value="SHI64947.1"/>
    <property type="molecule type" value="Genomic_DNA"/>
</dbReference>
<dbReference type="AlphaFoldDB" id="A0A1M6CV97"/>
<evidence type="ECO:0000313" key="2">
    <source>
        <dbReference type="EMBL" id="SHI64947.1"/>
    </source>
</evidence>